<evidence type="ECO:0000313" key="3">
    <source>
        <dbReference type="Proteomes" id="UP000789572"/>
    </source>
</evidence>
<dbReference type="OrthoDB" id="7984201at2759"/>
<dbReference type="Pfam" id="PF26146">
    <property type="entry name" value="PI-PLC_X"/>
    <property type="match status" value="1"/>
</dbReference>
<gene>
    <name evidence="2" type="ORF">POCULU_LOCUS9513</name>
</gene>
<name>A0A9N9DNB3_9GLOM</name>
<dbReference type="AlphaFoldDB" id="A0A9N9DNB3"/>
<feature type="signal peptide" evidence="1">
    <location>
        <begin position="1"/>
        <end position="22"/>
    </location>
</feature>
<comment type="caution">
    <text evidence="2">The sequence shown here is derived from an EMBL/GenBank/DDBJ whole genome shotgun (WGS) entry which is preliminary data.</text>
</comment>
<keyword evidence="1" id="KW-0732">Signal</keyword>
<keyword evidence="3" id="KW-1185">Reference proteome</keyword>
<feature type="non-terminal residue" evidence="2">
    <location>
        <position position="148"/>
    </location>
</feature>
<protein>
    <submittedName>
        <fullName evidence="2">3407_t:CDS:1</fullName>
    </submittedName>
</protein>
<evidence type="ECO:0000256" key="1">
    <source>
        <dbReference type="SAM" id="SignalP"/>
    </source>
</evidence>
<dbReference type="PANTHER" id="PTHR13593">
    <property type="match status" value="1"/>
</dbReference>
<dbReference type="GO" id="GO:0008081">
    <property type="term" value="F:phosphoric diester hydrolase activity"/>
    <property type="evidence" value="ECO:0007669"/>
    <property type="project" value="InterPro"/>
</dbReference>
<dbReference type="GO" id="GO:0006629">
    <property type="term" value="P:lipid metabolic process"/>
    <property type="evidence" value="ECO:0007669"/>
    <property type="project" value="InterPro"/>
</dbReference>
<sequence length="148" mass="16061">MGQFYLFIALIVFLSQSSVLNAQVCNGYAELCGRSYASVGFPGTHNPFSYTPIPDPAQNQFSSVADQLQAGIRSLMLDGHNPPKYSSNPNGIHLCHTSCALLNAGDSVKTLKVIADFLIKNPTEIITIIWENYDGLPSSKYQAAYQAA</sequence>
<evidence type="ECO:0000313" key="2">
    <source>
        <dbReference type="EMBL" id="CAG8642786.1"/>
    </source>
</evidence>
<accession>A0A9N9DNB3</accession>
<organism evidence="2 3">
    <name type="scientific">Paraglomus occultum</name>
    <dbReference type="NCBI Taxonomy" id="144539"/>
    <lineage>
        <taxon>Eukaryota</taxon>
        <taxon>Fungi</taxon>
        <taxon>Fungi incertae sedis</taxon>
        <taxon>Mucoromycota</taxon>
        <taxon>Glomeromycotina</taxon>
        <taxon>Glomeromycetes</taxon>
        <taxon>Paraglomerales</taxon>
        <taxon>Paraglomeraceae</taxon>
        <taxon>Paraglomus</taxon>
    </lineage>
</organism>
<dbReference type="SUPFAM" id="SSF51695">
    <property type="entry name" value="PLC-like phosphodiesterases"/>
    <property type="match status" value="1"/>
</dbReference>
<dbReference type="PANTHER" id="PTHR13593:SF140">
    <property type="entry name" value="PLC-LIKE PHOSPHODIESTERASE"/>
    <property type="match status" value="1"/>
</dbReference>
<dbReference type="InterPro" id="IPR017946">
    <property type="entry name" value="PLC-like_Pdiesterase_TIM-brl"/>
</dbReference>
<feature type="chain" id="PRO_5040301857" evidence="1">
    <location>
        <begin position="23"/>
        <end position="148"/>
    </location>
</feature>
<dbReference type="InterPro" id="IPR051057">
    <property type="entry name" value="PI-PLC_domain"/>
</dbReference>
<proteinExistence type="predicted"/>
<dbReference type="Gene3D" id="3.20.20.190">
    <property type="entry name" value="Phosphatidylinositol (PI) phosphodiesterase"/>
    <property type="match status" value="1"/>
</dbReference>
<dbReference type="Proteomes" id="UP000789572">
    <property type="component" value="Unassembled WGS sequence"/>
</dbReference>
<dbReference type="EMBL" id="CAJVPJ010003637">
    <property type="protein sequence ID" value="CAG8642786.1"/>
    <property type="molecule type" value="Genomic_DNA"/>
</dbReference>
<reference evidence="2" key="1">
    <citation type="submission" date="2021-06" db="EMBL/GenBank/DDBJ databases">
        <authorList>
            <person name="Kallberg Y."/>
            <person name="Tangrot J."/>
            <person name="Rosling A."/>
        </authorList>
    </citation>
    <scope>NUCLEOTIDE SEQUENCE</scope>
    <source>
        <strain evidence="2">IA702</strain>
    </source>
</reference>